<dbReference type="Proteomes" id="UP000204364">
    <property type="component" value="Segment"/>
</dbReference>
<dbReference type="EMBL" id="KU686210">
    <property type="protein sequence ID" value="AOV61630.1"/>
    <property type="molecule type" value="Genomic_DNA"/>
</dbReference>
<protein>
    <submittedName>
        <fullName evidence="1">Uncharacterized protein</fullName>
    </submittedName>
</protein>
<proteinExistence type="predicted"/>
<dbReference type="KEGG" id="vg:30310109"/>
<reference evidence="1 2" key="1">
    <citation type="journal article" date="2016" name="Virology">
        <title>The genomic content and context of auxiliary metabolic genes in marine cyanomyoviruses.</title>
        <authorList>
            <person name="Crummett L.T."/>
            <person name="Puxty R.J."/>
            <person name="Weihe C."/>
            <person name="Marston M.F."/>
            <person name="Martiny J.B."/>
        </authorList>
    </citation>
    <scope>NUCLEOTIDE SEQUENCE [LARGE SCALE GENOMIC DNA]</scope>
    <source>
        <strain evidence="1">0810PA09</strain>
    </source>
</reference>
<evidence type="ECO:0000313" key="1">
    <source>
        <dbReference type="EMBL" id="AOV61630.1"/>
    </source>
</evidence>
<keyword evidence="2" id="KW-1185">Reference proteome</keyword>
<dbReference type="RefSeq" id="YP_009325145.1">
    <property type="nucleotide sequence ID" value="NC_031944.1"/>
</dbReference>
<accession>A0A1D8KSH0</accession>
<gene>
    <name evidence="1" type="ORF">P090810_156</name>
</gene>
<sequence length="89" mass="10268">MILRYEVQCRTTLFPVLNRCSVLITPIEDIVTEQKYVRVKLHQLTIELYLSTRSADGSSIVKMRSEVKKRSRWSVCKGNLISPPCPSTR</sequence>
<dbReference type="GeneID" id="30310109"/>
<organism evidence="1 2">
    <name type="scientific">Synechococcus phage S-WAM1</name>
    <dbReference type="NCBI Taxonomy" id="1815521"/>
    <lineage>
        <taxon>Viruses</taxon>
        <taxon>Duplodnaviria</taxon>
        <taxon>Heunggongvirae</taxon>
        <taxon>Uroviricota</taxon>
        <taxon>Caudoviricetes</taxon>
        <taxon>Pantevenvirales</taxon>
        <taxon>Kyanoviridae</taxon>
        <taxon>Sokavirus</taxon>
        <taxon>Sokavirus swam1</taxon>
    </lineage>
</organism>
<evidence type="ECO:0000313" key="2">
    <source>
        <dbReference type="Proteomes" id="UP000204364"/>
    </source>
</evidence>
<name>A0A1D8KSH0_9CAUD</name>